<dbReference type="EMBL" id="SBJO01000777">
    <property type="protein sequence ID" value="KAF9756174.1"/>
    <property type="molecule type" value="Genomic_DNA"/>
</dbReference>
<evidence type="ECO:0000313" key="1">
    <source>
        <dbReference type="EMBL" id="KAF9756174.1"/>
    </source>
</evidence>
<evidence type="ECO:0000313" key="2">
    <source>
        <dbReference type="Proteomes" id="UP000740883"/>
    </source>
</evidence>
<organism evidence="1 2">
    <name type="scientific">Nosema granulosis</name>
    <dbReference type="NCBI Taxonomy" id="83296"/>
    <lineage>
        <taxon>Eukaryota</taxon>
        <taxon>Fungi</taxon>
        <taxon>Fungi incertae sedis</taxon>
        <taxon>Microsporidia</taxon>
        <taxon>Nosematidae</taxon>
        <taxon>Nosema</taxon>
    </lineage>
</organism>
<protein>
    <submittedName>
        <fullName evidence="1">Uncharacterized protein</fullName>
    </submittedName>
</protein>
<keyword evidence="2" id="KW-1185">Reference proteome</keyword>
<dbReference type="Proteomes" id="UP000740883">
    <property type="component" value="Unassembled WGS sequence"/>
</dbReference>
<dbReference type="OrthoDB" id="10577559at2759"/>
<gene>
    <name evidence="1" type="ORF">NGRA_3291</name>
</gene>
<proteinExistence type="predicted"/>
<reference evidence="1 2" key="1">
    <citation type="journal article" date="2020" name="Genome Biol. Evol.">
        <title>Comparative genomics of strictly vertically transmitted, feminizing microsporidia endosymbionts of amphipod crustaceans.</title>
        <authorList>
            <person name="Cormier A."/>
            <person name="Chebbi M.A."/>
            <person name="Giraud I."/>
            <person name="Wattier R."/>
            <person name="Teixeira M."/>
            <person name="Gilbert C."/>
            <person name="Rigaud T."/>
            <person name="Cordaux R."/>
        </authorList>
    </citation>
    <scope>NUCLEOTIDE SEQUENCE [LARGE SCALE GENOMIC DNA]</scope>
    <source>
        <strain evidence="1 2">Ou3-Ou53</strain>
    </source>
</reference>
<comment type="caution">
    <text evidence="1">The sequence shown here is derived from an EMBL/GenBank/DDBJ whole genome shotgun (WGS) entry which is preliminary data.</text>
</comment>
<name>A0A9P6GW27_9MICR</name>
<dbReference type="AlphaFoldDB" id="A0A9P6GW27"/>
<sequence length="154" mass="18130">MKDDETNALFTYAFYNGLGKFTFERVIELEFKDAKYCFEYLKTLEIKVKVRSEEMKQSPGNPQGNYGQLKNNYNQGQTYGCKHCKLHKQCNHTTEECTKYDKDFYKKTEKNQKEECNYLIKEKINLPDRTAIKGKNNKNSIELRLDCGASRSFI</sequence>
<accession>A0A9P6GW27</accession>